<dbReference type="PRINTS" id="PR00778">
    <property type="entry name" value="HTHARSR"/>
</dbReference>
<dbReference type="Proteomes" id="UP000755667">
    <property type="component" value="Unassembled WGS sequence"/>
</dbReference>
<keyword evidence="3" id="KW-0804">Transcription</keyword>
<evidence type="ECO:0000313" key="6">
    <source>
        <dbReference type="EMBL" id="MBM2417054.1"/>
    </source>
</evidence>
<comment type="caution">
    <text evidence="5">The sequence shown here is derived from an EMBL/GenBank/DDBJ whole genome shotgun (WGS) entry which is preliminary data.</text>
</comment>
<dbReference type="EMBL" id="JAFBXF010000005">
    <property type="protein sequence ID" value="MBM2417054.1"/>
    <property type="molecule type" value="Genomic_DNA"/>
</dbReference>
<dbReference type="GO" id="GO:0003700">
    <property type="term" value="F:DNA-binding transcription factor activity"/>
    <property type="evidence" value="ECO:0007669"/>
    <property type="project" value="InterPro"/>
</dbReference>
<keyword evidence="2" id="KW-0238">DNA-binding</keyword>
<dbReference type="RefSeq" id="WP_085627734.1">
    <property type="nucleotide sequence ID" value="NZ_JAFBWU010000005.1"/>
</dbReference>
<evidence type="ECO:0000256" key="2">
    <source>
        <dbReference type="ARBA" id="ARBA00023125"/>
    </source>
</evidence>
<proteinExistence type="predicted"/>
<dbReference type="AlphaFoldDB" id="A0A9Q2NS88"/>
<dbReference type="PANTHER" id="PTHR43132:SF2">
    <property type="entry name" value="ARSENICAL RESISTANCE OPERON REPRESSOR ARSR-RELATED"/>
    <property type="match status" value="1"/>
</dbReference>
<dbReference type="Pfam" id="PF12840">
    <property type="entry name" value="HTH_20"/>
    <property type="match status" value="1"/>
</dbReference>
<dbReference type="InterPro" id="IPR036388">
    <property type="entry name" value="WH-like_DNA-bd_sf"/>
</dbReference>
<evidence type="ECO:0000256" key="3">
    <source>
        <dbReference type="ARBA" id="ARBA00023163"/>
    </source>
</evidence>
<dbReference type="InterPro" id="IPR051011">
    <property type="entry name" value="Metal_resp_trans_reg"/>
</dbReference>
<dbReference type="OrthoDB" id="9804742at2"/>
<dbReference type="Proteomes" id="UP000809440">
    <property type="component" value="Unassembled WGS sequence"/>
</dbReference>
<protein>
    <submittedName>
        <fullName evidence="5">Winged helix-turn-helix transcriptional regulator</fullName>
    </submittedName>
</protein>
<dbReference type="SUPFAM" id="SSF46785">
    <property type="entry name" value="Winged helix' DNA-binding domain"/>
    <property type="match status" value="1"/>
</dbReference>
<dbReference type="NCBIfam" id="NF033788">
    <property type="entry name" value="HTH_metalloreg"/>
    <property type="match status" value="1"/>
</dbReference>
<evidence type="ECO:0000256" key="1">
    <source>
        <dbReference type="ARBA" id="ARBA00023015"/>
    </source>
</evidence>
<dbReference type="Gene3D" id="1.10.10.10">
    <property type="entry name" value="Winged helix-like DNA-binding domain superfamily/Winged helix DNA-binding domain"/>
    <property type="match status" value="1"/>
</dbReference>
<evidence type="ECO:0000313" key="7">
    <source>
        <dbReference type="Proteomes" id="UP000755667"/>
    </source>
</evidence>
<dbReference type="InterPro" id="IPR036390">
    <property type="entry name" value="WH_DNA-bd_sf"/>
</dbReference>
<dbReference type="InterPro" id="IPR011991">
    <property type="entry name" value="ArsR-like_HTH"/>
</dbReference>
<dbReference type="GeneID" id="62639472"/>
<dbReference type="PANTHER" id="PTHR43132">
    <property type="entry name" value="ARSENICAL RESISTANCE OPERON REPRESSOR ARSR-RELATED"/>
    <property type="match status" value="1"/>
</dbReference>
<evidence type="ECO:0000313" key="8">
    <source>
        <dbReference type="Proteomes" id="UP000809440"/>
    </source>
</evidence>
<dbReference type="EMBL" id="JAFBXE010000005">
    <property type="protein sequence ID" value="MBM2412709.1"/>
    <property type="molecule type" value="Genomic_DNA"/>
</dbReference>
<dbReference type="GO" id="GO:0003677">
    <property type="term" value="F:DNA binding"/>
    <property type="evidence" value="ECO:0007669"/>
    <property type="project" value="UniProtKB-KW"/>
</dbReference>
<evidence type="ECO:0000313" key="5">
    <source>
        <dbReference type="EMBL" id="MBM2412709.1"/>
    </source>
</evidence>
<reference evidence="5 8" key="1">
    <citation type="submission" date="2021-01" db="EMBL/GenBank/DDBJ databases">
        <title>Diatom-associated Roseobacters Show Island Model of Population Structure.</title>
        <authorList>
            <person name="Qu L."/>
            <person name="Feng X."/>
            <person name="Chen Y."/>
            <person name="Li L."/>
            <person name="Wang X."/>
            <person name="Hu Z."/>
            <person name="Wang H."/>
            <person name="Luo H."/>
        </authorList>
    </citation>
    <scope>NUCLEOTIDE SEQUENCE</scope>
    <source>
        <strain evidence="6 8">CC28-63</strain>
        <strain evidence="5">CC28-69</strain>
    </source>
</reference>
<accession>A0A9Q2NS88</accession>
<organism evidence="5 7">
    <name type="scientific">Marivita cryptomonadis</name>
    <dbReference type="NCBI Taxonomy" id="505252"/>
    <lineage>
        <taxon>Bacteria</taxon>
        <taxon>Pseudomonadati</taxon>
        <taxon>Pseudomonadota</taxon>
        <taxon>Alphaproteobacteria</taxon>
        <taxon>Rhodobacterales</taxon>
        <taxon>Roseobacteraceae</taxon>
        <taxon>Marivita</taxon>
    </lineage>
</organism>
<feature type="domain" description="HTH arsR-type" evidence="4">
    <location>
        <begin position="1"/>
        <end position="96"/>
    </location>
</feature>
<name>A0A9Q2NS88_9RHOB</name>
<dbReference type="SMART" id="SM00418">
    <property type="entry name" value="HTH_ARSR"/>
    <property type="match status" value="1"/>
</dbReference>
<keyword evidence="8" id="KW-1185">Reference proteome</keyword>
<sequence length="105" mass="11320">MNQTQHHARALSALGHEARLQIFRVLVKAGHSGLTVSQIAEHLGLPASTQAHHLKMLVEGGLVTQTRQGREVINTVDFDRMNGLIGFLSEECCTGFATNTSNTAA</sequence>
<dbReference type="PROSITE" id="PS50987">
    <property type="entry name" value="HTH_ARSR_2"/>
    <property type="match status" value="1"/>
</dbReference>
<dbReference type="CDD" id="cd00090">
    <property type="entry name" value="HTH_ARSR"/>
    <property type="match status" value="1"/>
</dbReference>
<keyword evidence="1" id="KW-0805">Transcription regulation</keyword>
<dbReference type="InterPro" id="IPR001845">
    <property type="entry name" value="HTH_ArsR_DNA-bd_dom"/>
</dbReference>
<gene>
    <name evidence="5" type="ORF">JQX41_10375</name>
    <name evidence="6" type="ORF">JQX48_08760</name>
</gene>
<evidence type="ECO:0000259" key="4">
    <source>
        <dbReference type="PROSITE" id="PS50987"/>
    </source>
</evidence>